<feature type="region of interest" description="Disordered" evidence="1">
    <location>
        <begin position="14"/>
        <end position="45"/>
    </location>
</feature>
<evidence type="ECO:0000256" key="1">
    <source>
        <dbReference type="SAM" id="MobiDB-lite"/>
    </source>
</evidence>
<evidence type="ECO:0000313" key="2">
    <source>
        <dbReference type="EMBL" id="JAD33060.1"/>
    </source>
</evidence>
<organism evidence="2">
    <name type="scientific">Arundo donax</name>
    <name type="common">Giant reed</name>
    <name type="synonym">Donax arundinaceus</name>
    <dbReference type="NCBI Taxonomy" id="35708"/>
    <lineage>
        <taxon>Eukaryota</taxon>
        <taxon>Viridiplantae</taxon>
        <taxon>Streptophyta</taxon>
        <taxon>Embryophyta</taxon>
        <taxon>Tracheophyta</taxon>
        <taxon>Spermatophyta</taxon>
        <taxon>Magnoliopsida</taxon>
        <taxon>Liliopsida</taxon>
        <taxon>Poales</taxon>
        <taxon>Poaceae</taxon>
        <taxon>PACMAD clade</taxon>
        <taxon>Arundinoideae</taxon>
        <taxon>Arundineae</taxon>
        <taxon>Arundo</taxon>
    </lineage>
</organism>
<dbReference type="AlphaFoldDB" id="A0A0A8Z8J5"/>
<accession>A0A0A8Z8J5</accession>
<name>A0A0A8Z8J5_ARUDO</name>
<protein>
    <submittedName>
        <fullName evidence="2">Uncharacterized protein</fullName>
    </submittedName>
</protein>
<proteinExistence type="predicted"/>
<reference evidence="2" key="2">
    <citation type="journal article" date="2015" name="Data Brief">
        <title>Shoot transcriptome of the giant reed, Arundo donax.</title>
        <authorList>
            <person name="Barrero R.A."/>
            <person name="Guerrero F.D."/>
            <person name="Moolhuijzen P."/>
            <person name="Goolsby J.A."/>
            <person name="Tidwell J."/>
            <person name="Bellgard S.E."/>
            <person name="Bellgard M.I."/>
        </authorList>
    </citation>
    <scope>NUCLEOTIDE SEQUENCE</scope>
    <source>
        <tissue evidence="2">Shoot tissue taken approximately 20 cm above the soil surface</tissue>
    </source>
</reference>
<reference evidence="2" key="1">
    <citation type="submission" date="2014-09" db="EMBL/GenBank/DDBJ databases">
        <authorList>
            <person name="Magalhaes I.L.F."/>
            <person name="Oliveira U."/>
            <person name="Santos F.R."/>
            <person name="Vidigal T.H.D.A."/>
            <person name="Brescovit A.D."/>
            <person name="Santos A.J."/>
        </authorList>
    </citation>
    <scope>NUCLEOTIDE SEQUENCE</scope>
    <source>
        <tissue evidence="2">Shoot tissue taken approximately 20 cm above the soil surface</tissue>
    </source>
</reference>
<sequence>MPTAGQSYARLLLLPRSRPRAPPPSIRAPLPSSTQAAARERSTGE</sequence>
<dbReference type="EMBL" id="GBRH01264835">
    <property type="protein sequence ID" value="JAD33060.1"/>
    <property type="molecule type" value="Transcribed_RNA"/>
</dbReference>